<keyword evidence="1" id="KW-1133">Transmembrane helix</keyword>
<evidence type="ECO:0000256" key="1">
    <source>
        <dbReference type="SAM" id="Phobius"/>
    </source>
</evidence>
<dbReference type="Proteomes" id="UP000254603">
    <property type="component" value="Unassembled WGS sequence"/>
</dbReference>
<evidence type="ECO:0000313" key="3">
    <source>
        <dbReference type="EMBL" id="SUA50641.1"/>
    </source>
</evidence>
<reference evidence="3 4" key="1">
    <citation type="submission" date="2018-06" db="EMBL/GenBank/DDBJ databases">
        <authorList>
            <consortium name="Pathogen Informatics"/>
            <person name="Doyle S."/>
        </authorList>
    </citation>
    <scope>NUCLEOTIDE SEQUENCE [LARGE SCALE GENOMIC DNA]</scope>
    <source>
        <strain evidence="3 4">NCTC11997</strain>
    </source>
</reference>
<feature type="transmembrane region" description="Helical" evidence="1">
    <location>
        <begin position="171"/>
        <end position="191"/>
    </location>
</feature>
<dbReference type="EMBL" id="UGSB01000001">
    <property type="protein sequence ID" value="SUA50641.1"/>
    <property type="molecule type" value="Genomic_DNA"/>
</dbReference>
<keyword evidence="5" id="KW-1185">Reference proteome</keyword>
<keyword evidence="1" id="KW-0472">Membrane</keyword>
<organism evidence="3 4">
    <name type="scientific">Oligella ureolytica</name>
    <dbReference type="NCBI Taxonomy" id="90244"/>
    <lineage>
        <taxon>Bacteria</taxon>
        <taxon>Pseudomonadati</taxon>
        <taxon>Pseudomonadota</taxon>
        <taxon>Betaproteobacteria</taxon>
        <taxon>Burkholderiales</taxon>
        <taxon>Alcaligenaceae</taxon>
        <taxon>Oligella</taxon>
    </lineage>
</organism>
<accession>A0A378XDG8</accession>
<feature type="transmembrane region" description="Helical" evidence="1">
    <location>
        <begin position="5"/>
        <end position="25"/>
    </location>
</feature>
<evidence type="ECO:0000313" key="5">
    <source>
        <dbReference type="Proteomes" id="UP000594903"/>
    </source>
</evidence>
<feature type="transmembrane region" description="Helical" evidence="1">
    <location>
        <begin position="31"/>
        <end position="52"/>
    </location>
</feature>
<feature type="transmembrane region" description="Helical" evidence="1">
    <location>
        <begin position="95"/>
        <end position="117"/>
    </location>
</feature>
<dbReference type="STRING" id="1122619.GCA_000373745_02100"/>
<dbReference type="RefSeq" id="WP_018575284.1">
    <property type="nucleotide sequence ID" value="NZ_CP065725.1"/>
</dbReference>
<feature type="transmembrane region" description="Helical" evidence="1">
    <location>
        <begin position="59"/>
        <end position="75"/>
    </location>
</feature>
<protein>
    <submittedName>
        <fullName evidence="3">Uncharacterized protein</fullName>
    </submittedName>
</protein>
<feature type="transmembrane region" description="Helical" evidence="1">
    <location>
        <begin position="138"/>
        <end position="159"/>
    </location>
</feature>
<name>A0A378XDG8_9BURK</name>
<dbReference type="Proteomes" id="UP000594903">
    <property type="component" value="Chromosome"/>
</dbReference>
<evidence type="ECO:0000313" key="2">
    <source>
        <dbReference type="EMBL" id="QPT40299.1"/>
    </source>
</evidence>
<dbReference type="EMBL" id="CP065725">
    <property type="protein sequence ID" value="QPT40299.1"/>
    <property type="molecule type" value="Genomic_DNA"/>
</dbReference>
<keyword evidence="1" id="KW-0812">Transmembrane</keyword>
<proteinExistence type="predicted"/>
<evidence type="ECO:0000313" key="4">
    <source>
        <dbReference type="Proteomes" id="UP000254603"/>
    </source>
</evidence>
<reference evidence="2 5" key="2">
    <citation type="submission" date="2020-12" db="EMBL/GenBank/DDBJ databases">
        <title>FDA dAtabase for Regulatory Grade micrObial Sequences (FDA-ARGOS): Supporting development and validation of Infectious Disease Dx tests.</title>
        <authorList>
            <person name="Sproer C."/>
            <person name="Gronow S."/>
            <person name="Severitt S."/>
            <person name="Schroder I."/>
            <person name="Tallon L."/>
            <person name="Sadzewicz L."/>
            <person name="Zhao X."/>
            <person name="Boylan J."/>
            <person name="Ott S."/>
            <person name="Bowen H."/>
            <person name="Vavikolanu K."/>
            <person name="Mehta A."/>
            <person name="Aluvathingal J."/>
            <person name="Nadendla S."/>
            <person name="Lowell S."/>
            <person name="Myers T."/>
            <person name="Yan Y."/>
            <person name="Sichtig H."/>
        </authorList>
    </citation>
    <scope>NUCLEOTIDE SEQUENCE [LARGE SCALE GENOMIC DNA]</scope>
    <source>
        <strain evidence="2 5">FDAARGOS_872</strain>
    </source>
</reference>
<dbReference type="AlphaFoldDB" id="A0A378XDG8"/>
<sequence length="213" mass="24224">MANVLVFAMAMLAAYVGIEVLSPAYRETEVFYLNIASQVSVASSFILLGYLVRSYLFKMTNLYGFVVAFCLLYILKEYELSASMGMVWSIYRVDWFVHLITASIGIYAVLFISKVLAGQEKMPLFELVGIHSKSVMSFHILVFVLIDIVFFELGLYDIAETKVLTHYVSGYSWPIYMIGGTLVPVLVIICWNSLVQWTRLRINEGLNLKMVYV</sequence>
<gene>
    <name evidence="2" type="ORF">I6G29_01310</name>
    <name evidence="3" type="ORF">NCTC11997_00304</name>
</gene>